<dbReference type="Pfam" id="PF13385">
    <property type="entry name" value="Laminin_G_3"/>
    <property type="match status" value="1"/>
</dbReference>
<dbReference type="AlphaFoldDB" id="X1DN96"/>
<proteinExistence type="predicted"/>
<feature type="non-terminal residue" evidence="1">
    <location>
        <position position="127"/>
    </location>
</feature>
<dbReference type="SUPFAM" id="SSF49899">
    <property type="entry name" value="Concanavalin A-like lectins/glucanases"/>
    <property type="match status" value="1"/>
</dbReference>
<protein>
    <recommendedName>
        <fullName evidence="2">LamG-like jellyroll fold domain-containing protein</fullName>
    </recommendedName>
</protein>
<dbReference type="InterPro" id="IPR013320">
    <property type="entry name" value="ConA-like_dom_sf"/>
</dbReference>
<accession>X1DN96</accession>
<dbReference type="EMBL" id="BART01039002">
    <property type="protein sequence ID" value="GAH09725.1"/>
    <property type="molecule type" value="Genomic_DNA"/>
</dbReference>
<gene>
    <name evidence="1" type="ORF">S01H4_64358</name>
</gene>
<reference evidence="1" key="1">
    <citation type="journal article" date="2014" name="Front. Microbiol.">
        <title>High frequency of phylogenetically diverse reductive dehalogenase-homologous genes in deep subseafloor sedimentary metagenomes.</title>
        <authorList>
            <person name="Kawai M."/>
            <person name="Futagami T."/>
            <person name="Toyoda A."/>
            <person name="Takaki Y."/>
            <person name="Nishi S."/>
            <person name="Hori S."/>
            <person name="Arai W."/>
            <person name="Tsubouchi T."/>
            <person name="Morono Y."/>
            <person name="Uchiyama I."/>
            <person name="Ito T."/>
            <person name="Fujiyama A."/>
            <person name="Inagaki F."/>
            <person name="Takami H."/>
        </authorList>
    </citation>
    <scope>NUCLEOTIDE SEQUENCE</scope>
    <source>
        <strain evidence="1">Expedition CK06-06</strain>
    </source>
</reference>
<evidence type="ECO:0008006" key="2">
    <source>
        <dbReference type="Google" id="ProtNLM"/>
    </source>
</evidence>
<organism evidence="1">
    <name type="scientific">marine sediment metagenome</name>
    <dbReference type="NCBI Taxonomy" id="412755"/>
    <lineage>
        <taxon>unclassified sequences</taxon>
        <taxon>metagenomes</taxon>
        <taxon>ecological metagenomes</taxon>
    </lineage>
</organism>
<sequence length="127" mass="14622">YKDSENRGFTFEVYVDSDWRPCDSGFEPTPKEWYHVAGYYSKWTHDMRIRVLDNTGVQKAYVTNELTGLTSYTIDVSANDLLIGRDTGTSNYAMGFIDEIRINEGVEDYIELYNCDSSGQSINNWTI</sequence>
<dbReference type="Gene3D" id="2.60.120.200">
    <property type="match status" value="1"/>
</dbReference>
<evidence type="ECO:0000313" key="1">
    <source>
        <dbReference type="EMBL" id="GAH09725.1"/>
    </source>
</evidence>
<comment type="caution">
    <text evidence="1">The sequence shown here is derived from an EMBL/GenBank/DDBJ whole genome shotgun (WGS) entry which is preliminary data.</text>
</comment>
<feature type="non-terminal residue" evidence="1">
    <location>
        <position position="1"/>
    </location>
</feature>
<name>X1DN96_9ZZZZ</name>